<evidence type="ECO:0000313" key="1">
    <source>
        <dbReference type="EMBL" id="JAD36341.1"/>
    </source>
</evidence>
<organism evidence="1">
    <name type="scientific">Arundo donax</name>
    <name type="common">Giant reed</name>
    <name type="synonym">Donax arundinaceus</name>
    <dbReference type="NCBI Taxonomy" id="35708"/>
    <lineage>
        <taxon>Eukaryota</taxon>
        <taxon>Viridiplantae</taxon>
        <taxon>Streptophyta</taxon>
        <taxon>Embryophyta</taxon>
        <taxon>Tracheophyta</taxon>
        <taxon>Spermatophyta</taxon>
        <taxon>Magnoliopsida</taxon>
        <taxon>Liliopsida</taxon>
        <taxon>Poales</taxon>
        <taxon>Poaceae</taxon>
        <taxon>PACMAD clade</taxon>
        <taxon>Arundinoideae</taxon>
        <taxon>Arundineae</taxon>
        <taxon>Arundo</taxon>
    </lineage>
</organism>
<reference evidence="1" key="1">
    <citation type="submission" date="2014-09" db="EMBL/GenBank/DDBJ databases">
        <authorList>
            <person name="Magalhaes I.L.F."/>
            <person name="Oliveira U."/>
            <person name="Santos F.R."/>
            <person name="Vidigal T.H.D.A."/>
            <person name="Brescovit A.D."/>
            <person name="Santos A.J."/>
        </authorList>
    </citation>
    <scope>NUCLEOTIDE SEQUENCE</scope>
    <source>
        <tissue evidence="1">Shoot tissue taken approximately 20 cm above the soil surface</tissue>
    </source>
</reference>
<dbReference type="EMBL" id="GBRH01261554">
    <property type="protein sequence ID" value="JAD36341.1"/>
    <property type="molecule type" value="Transcribed_RNA"/>
</dbReference>
<name>A0A0A8ZBZ5_ARUDO</name>
<accession>A0A0A8ZBZ5</accession>
<sequence>MFTLYPKPVHSCTFAKLVHGCGSYS</sequence>
<protein>
    <submittedName>
        <fullName evidence="1">Uncharacterized protein</fullName>
    </submittedName>
</protein>
<dbReference type="AlphaFoldDB" id="A0A0A8ZBZ5"/>
<proteinExistence type="predicted"/>
<reference evidence="1" key="2">
    <citation type="journal article" date="2015" name="Data Brief">
        <title>Shoot transcriptome of the giant reed, Arundo donax.</title>
        <authorList>
            <person name="Barrero R.A."/>
            <person name="Guerrero F.D."/>
            <person name="Moolhuijzen P."/>
            <person name="Goolsby J.A."/>
            <person name="Tidwell J."/>
            <person name="Bellgard S.E."/>
            <person name="Bellgard M.I."/>
        </authorList>
    </citation>
    <scope>NUCLEOTIDE SEQUENCE</scope>
    <source>
        <tissue evidence="1">Shoot tissue taken approximately 20 cm above the soil surface</tissue>
    </source>
</reference>